<organism evidence="3 4">
    <name type="scientific">Nannocystis radixulma</name>
    <dbReference type="NCBI Taxonomy" id="2995305"/>
    <lineage>
        <taxon>Bacteria</taxon>
        <taxon>Pseudomonadati</taxon>
        <taxon>Myxococcota</taxon>
        <taxon>Polyangia</taxon>
        <taxon>Nannocystales</taxon>
        <taxon>Nannocystaceae</taxon>
        <taxon>Nannocystis</taxon>
    </lineage>
</organism>
<dbReference type="InterPro" id="IPR045547">
    <property type="entry name" value="bpX6"/>
</dbReference>
<dbReference type="Proteomes" id="UP001217838">
    <property type="component" value="Unassembled WGS sequence"/>
</dbReference>
<proteinExistence type="predicted"/>
<comment type="caution">
    <text evidence="3">The sequence shown here is derived from an EMBL/GenBank/DDBJ whole genome shotgun (WGS) entry which is preliminary data.</text>
</comment>
<dbReference type="Pfam" id="PF19922">
    <property type="entry name" value="bpX6"/>
    <property type="match status" value="1"/>
</dbReference>
<dbReference type="EMBL" id="JAQNDN010000013">
    <property type="protein sequence ID" value="MDC0670813.1"/>
    <property type="molecule type" value="Genomic_DNA"/>
</dbReference>
<dbReference type="SUPFAM" id="SSF50969">
    <property type="entry name" value="YVTN repeat-like/Quinoprotein amine dehydrogenase"/>
    <property type="match status" value="1"/>
</dbReference>
<reference evidence="3 4" key="1">
    <citation type="submission" date="2022-11" db="EMBL/GenBank/DDBJ databases">
        <title>Minimal conservation of predation-associated metabolite biosynthetic gene clusters underscores biosynthetic potential of Myxococcota including descriptions for ten novel species: Archangium lansinium sp. nov., Myxococcus landrumus sp. nov., Nannocystis bai.</title>
        <authorList>
            <person name="Ahearne A."/>
            <person name="Stevens C."/>
            <person name="Dowd S."/>
        </authorList>
    </citation>
    <scope>NUCLEOTIDE SEQUENCE [LARGE SCALE GENOMIC DNA]</scope>
    <source>
        <strain evidence="3 4">NCELM</strain>
    </source>
</reference>
<feature type="region of interest" description="Disordered" evidence="1">
    <location>
        <begin position="255"/>
        <end position="278"/>
    </location>
</feature>
<evidence type="ECO:0000256" key="1">
    <source>
        <dbReference type="SAM" id="MobiDB-lite"/>
    </source>
</evidence>
<name>A0ABT5B9K4_9BACT</name>
<protein>
    <submittedName>
        <fullName evidence="3">BpX6 domain-containing protein</fullName>
    </submittedName>
</protein>
<feature type="domain" description="MoxR-vWA-beta-propeller ternary system" evidence="2">
    <location>
        <begin position="6"/>
        <end position="170"/>
    </location>
</feature>
<dbReference type="PANTHER" id="PTHR48125">
    <property type="entry name" value="LP07818P1"/>
    <property type="match status" value="1"/>
</dbReference>
<evidence type="ECO:0000313" key="4">
    <source>
        <dbReference type="Proteomes" id="UP001217838"/>
    </source>
</evidence>
<evidence type="ECO:0000259" key="2">
    <source>
        <dbReference type="Pfam" id="PF19922"/>
    </source>
</evidence>
<keyword evidence="4" id="KW-1185">Reference proteome</keyword>
<accession>A0ABT5B9K4</accession>
<sequence length="984" mass="105841">MTVHPRHTVHRGSVEAIGVIVTAFAGDLVAARRRVLDVWQPGATVFAVADDAWFVLWPQARRLRCDRAPGLPVAAHGRWLVSAPLADDELAALDAPTGALVHVRRGACEIITLERPVDPSEWLAVDDLELVEVGSLGDPPRPAAASQDPRPVRAIFNELVGPPPPAARAVAAAMWAAAARREQARIDAQALARSAAARSGAIAGEASKWVGGAVAAIAVVMLFTIPGAAVPLLGVLAAIPVMVLGAAGIRRILGESGPAPAPPPRPASPPPPPASPPPRWRLLDAISRFLEYTGLLRLLGRQHAQYLRRLVDMFERGDYGEALRHAIPLGGGADDTPGASPLGPLGARKDLQIRPGAVPAKSSLLLESSDFSYLRKLYRKAFDRLAHDGRIDEAAFMLAELLHAHEEAVAFLERHGRGRVAAEIAEARGLPPGMVVRQWFLAGDRERAVLVARRKGAFADAVARLEREPERRDEAAALRLAWAETLATAGDYEAAVGVATPVSKDIPQIRQWMTDAIERGGPPGARMLARKLQRFDDALGEHLDLLARLTDPDDPTHTDARVHMLATFAAGNMPEPVRSAARPLVRALLADAARGEQPIDEPQFRKLALMLRDDALRVDLPAWPKPPPPEPLHQAASPRAIVYGLGDVGAIAVLDLAVLPDGALLVALGELGVRLYDRAGKLRWHADQPAHSLVVSDHGDRAIAVAPRGPDVVRLARLDLVRRKAASWCEARLARWAASFDGHTWLVAETSPLRPDRTPLVIVDTLVDAELRALDRRDLDDAEIVAIARAPVGAVVTVVRGPDALERWRWDLPDWTLRRREPVLGPRPADAARTLGLAYASAGRFERLCTAESPRGEHVSCHRADIAGLAPLLHVSREDQRAVGLNPPGDGPQLTGDLSGLPGAPLQVVVDGPWLAVALRFETCLEVHIITVADRQTRAVVTLAGARRAALRLVDPLLAIADDRGRVLAIDLRDGALRRSLRVV</sequence>
<feature type="compositionally biased region" description="Pro residues" evidence="1">
    <location>
        <begin position="259"/>
        <end position="278"/>
    </location>
</feature>
<dbReference type="InterPro" id="IPR011044">
    <property type="entry name" value="Quino_amine_DH_bsu"/>
</dbReference>
<evidence type="ECO:0000313" key="3">
    <source>
        <dbReference type="EMBL" id="MDC0670813.1"/>
    </source>
</evidence>
<dbReference type="RefSeq" id="WP_272000741.1">
    <property type="nucleotide sequence ID" value="NZ_JAQNDN010000013.1"/>
</dbReference>
<gene>
    <name evidence="3" type="ORF">POL58_23855</name>
</gene>
<dbReference type="PANTHER" id="PTHR48125:SF10">
    <property type="entry name" value="OS12G0136300 PROTEIN"/>
    <property type="match status" value="1"/>
</dbReference>